<name>A0A371ELB8_MUCPR</name>
<keyword evidence="2" id="KW-1185">Reference proteome</keyword>
<dbReference type="AlphaFoldDB" id="A0A371ELB8"/>
<sequence length="72" mass="8279">MDGSIDCLFAKGKPLGRSQRKRPLTRHEGMRPHVAVRETQSCSIAIMDERERKIYVSALFLPIPSIIYITRH</sequence>
<reference evidence="1" key="1">
    <citation type="submission" date="2018-05" db="EMBL/GenBank/DDBJ databases">
        <title>Draft genome of Mucuna pruriens seed.</title>
        <authorList>
            <person name="Nnadi N.E."/>
            <person name="Vos R."/>
            <person name="Hasami M.H."/>
            <person name="Devisetty U.K."/>
            <person name="Aguiy J.C."/>
        </authorList>
    </citation>
    <scope>NUCLEOTIDE SEQUENCE [LARGE SCALE GENOMIC DNA]</scope>
    <source>
        <strain evidence="1">JCA_2017</strain>
    </source>
</reference>
<accession>A0A371ELB8</accession>
<evidence type="ECO:0000313" key="1">
    <source>
        <dbReference type="EMBL" id="RDX66843.1"/>
    </source>
</evidence>
<gene>
    <name evidence="1" type="ORF">CR513_54352</name>
</gene>
<protein>
    <submittedName>
        <fullName evidence="1">Uncharacterized protein</fullName>
    </submittedName>
</protein>
<feature type="non-terminal residue" evidence="1">
    <location>
        <position position="1"/>
    </location>
</feature>
<comment type="caution">
    <text evidence="1">The sequence shown here is derived from an EMBL/GenBank/DDBJ whole genome shotgun (WGS) entry which is preliminary data.</text>
</comment>
<organism evidence="1 2">
    <name type="scientific">Mucuna pruriens</name>
    <name type="common">Velvet bean</name>
    <name type="synonym">Dolichos pruriens</name>
    <dbReference type="NCBI Taxonomy" id="157652"/>
    <lineage>
        <taxon>Eukaryota</taxon>
        <taxon>Viridiplantae</taxon>
        <taxon>Streptophyta</taxon>
        <taxon>Embryophyta</taxon>
        <taxon>Tracheophyta</taxon>
        <taxon>Spermatophyta</taxon>
        <taxon>Magnoliopsida</taxon>
        <taxon>eudicotyledons</taxon>
        <taxon>Gunneridae</taxon>
        <taxon>Pentapetalae</taxon>
        <taxon>rosids</taxon>
        <taxon>fabids</taxon>
        <taxon>Fabales</taxon>
        <taxon>Fabaceae</taxon>
        <taxon>Papilionoideae</taxon>
        <taxon>50 kb inversion clade</taxon>
        <taxon>NPAAA clade</taxon>
        <taxon>indigoferoid/millettioid clade</taxon>
        <taxon>Phaseoleae</taxon>
        <taxon>Mucuna</taxon>
    </lineage>
</organism>
<dbReference type="EMBL" id="QJKJ01013249">
    <property type="protein sequence ID" value="RDX66843.1"/>
    <property type="molecule type" value="Genomic_DNA"/>
</dbReference>
<evidence type="ECO:0000313" key="2">
    <source>
        <dbReference type="Proteomes" id="UP000257109"/>
    </source>
</evidence>
<proteinExistence type="predicted"/>
<dbReference type="Proteomes" id="UP000257109">
    <property type="component" value="Unassembled WGS sequence"/>
</dbReference>